<dbReference type="AlphaFoldDB" id="A0AB40C8R8"/>
<feature type="repeat" description="PPR" evidence="2">
    <location>
        <begin position="275"/>
        <end position="309"/>
    </location>
</feature>
<name>A0AB40C8R8_DIOCR</name>
<dbReference type="Pfam" id="PF01535">
    <property type="entry name" value="PPR"/>
    <property type="match status" value="3"/>
</dbReference>
<reference evidence="4" key="1">
    <citation type="submission" date="2025-08" db="UniProtKB">
        <authorList>
            <consortium name="RefSeq"/>
        </authorList>
    </citation>
    <scope>IDENTIFICATION</scope>
</reference>
<dbReference type="Proteomes" id="UP001515500">
    <property type="component" value="Chromosome 11"/>
</dbReference>
<proteinExistence type="predicted"/>
<dbReference type="RefSeq" id="XP_039134864.1">
    <property type="nucleotide sequence ID" value="XM_039278930.1"/>
</dbReference>
<keyword evidence="3" id="KW-1185">Reference proteome</keyword>
<organism evidence="3 4">
    <name type="scientific">Dioscorea cayennensis subsp. rotundata</name>
    <name type="common">White Guinea yam</name>
    <name type="synonym">Dioscorea rotundata</name>
    <dbReference type="NCBI Taxonomy" id="55577"/>
    <lineage>
        <taxon>Eukaryota</taxon>
        <taxon>Viridiplantae</taxon>
        <taxon>Streptophyta</taxon>
        <taxon>Embryophyta</taxon>
        <taxon>Tracheophyta</taxon>
        <taxon>Spermatophyta</taxon>
        <taxon>Magnoliopsida</taxon>
        <taxon>Liliopsida</taxon>
        <taxon>Dioscoreales</taxon>
        <taxon>Dioscoreaceae</taxon>
        <taxon>Dioscorea</taxon>
    </lineage>
</organism>
<feature type="repeat" description="PPR" evidence="2">
    <location>
        <begin position="213"/>
        <end position="247"/>
    </location>
</feature>
<sequence>MLALARASPPPNDEPFVFPKCTTRRHADELHAHLLTSGVHLNPSTTSRLILHLCSSPSPPLHLLARRLLPLHSISDPFLYNALIKASSNGPNPLNALLAFSFLLSYGVSPDPFSFSPSLTAARTSSLSAECGLYIAARQVFDRMPVRDTVSWNSMLDAYVRAKKFSSALEIFYAMNDDEKNLISWNSMIGGCARSLNGIGIARQLFDQMPAPDSVSWNLMIDGYVKQGMMDEALELFDKMPERDVIAWACMIKGYMDAGNVELGQRLFDEMPERDVIAWNIMITGYVKNGMINEALLIFMKMQVEGRIVPDDTTLVTALSAISELGRTRLQATFFNLIV</sequence>
<feature type="repeat" description="PPR" evidence="2">
    <location>
        <begin position="148"/>
        <end position="182"/>
    </location>
</feature>
<evidence type="ECO:0000256" key="1">
    <source>
        <dbReference type="ARBA" id="ARBA00022737"/>
    </source>
</evidence>
<dbReference type="InterPro" id="IPR002885">
    <property type="entry name" value="PPR_rpt"/>
</dbReference>
<evidence type="ECO:0000313" key="3">
    <source>
        <dbReference type="Proteomes" id="UP001515500"/>
    </source>
</evidence>
<dbReference type="Gene3D" id="1.25.40.10">
    <property type="entry name" value="Tetratricopeptide repeat domain"/>
    <property type="match status" value="3"/>
</dbReference>
<dbReference type="Pfam" id="PF13041">
    <property type="entry name" value="PPR_2"/>
    <property type="match status" value="1"/>
</dbReference>
<dbReference type="GeneID" id="120272167"/>
<evidence type="ECO:0000256" key="2">
    <source>
        <dbReference type="PROSITE-ProRule" id="PRU00708"/>
    </source>
</evidence>
<dbReference type="GO" id="GO:0003723">
    <property type="term" value="F:RNA binding"/>
    <property type="evidence" value="ECO:0007669"/>
    <property type="project" value="InterPro"/>
</dbReference>
<dbReference type="PANTHER" id="PTHR47926:SF450">
    <property type="entry name" value="DYW DOMAIN-CONTAINING PROTEIN"/>
    <property type="match status" value="1"/>
</dbReference>
<dbReference type="PROSITE" id="PS51375">
    <property type="entry name" value="PPR"/>
    <property type="match status" value="3"/>
</dbReference>
<evidence type="ECO:0000313" key="4">
    <source>
        <dbReference type="RefSeq" id="XP_039134864.1"/>
    </source>
</evidence>
<dbReference type="PANTHER" id="PTHR47926">
    <property type="entry name" value="PENTATRICOPEPTIDE REPEAT-CONTAINING PROTEIN"/>
    <property type="match status" value="1"/>
</dbReference>
<accession>A0AB40C8R8</accession>
<dbReference type="GO" id="GO:0009451">
    <property type="term" value="P:RNA modification"/>
    <property type="evidence" value="ECO:0007669"/>
    <property type="project" value="InterPro"/>
</dbReference>
<keyword evidence="1" id="KW-0677">Repeat</keyword>
<dbReference type="InterPro" id="IPR046960">
    <property type="entry name" value="PPR_At4g14850-like_plant"/>
</dbReference>
<gene>
    <name evidence="4" type="primary">LOC120272167</name>
</gene>
<protein>
    <submittedName>
        <fullName evidence="4">Pentatricopeptide repeat-containing protein At2g45350, chloroplastic-like</fullName>
    </submittedName>
</protein>
<dbReference type="NCBIfam" id="TIGR00756">
    <property type="entry name" value="PPR"/>
    <property type="match status" value="4"/>
</dbReference>
<dbReference type="InterPro" id="IPR011990">
    <property type="entry name" value="TPR-like_helical_dom_sf"/>
</dbReference>